<feature type="domain" description="TonB-dependent receptor plug" evidence="12">
    <location>
        <begin position="55"/>
        <end position="168"/>
    </location>
</feature>
<dbReference type="InterPro" id="IPR039426">
    <property type="entry name" value="TonB-dep_rcpt-like"/>
</dbReference>
<organism evidence="13 14">
    <name type="scientific">Sphingomonas changbaiensis NBRC 104936</name>
    <dbReference type="NCBI Taxonomy" id="1219043"/>
    <lineage>
        <taxon>Bacteria</taxon>
        <taxon>Pseudomonadati</taxon>
        <taxon>Pseudomonadota</taxon>
        <taxon>Alphaproteobacteria</taxon>
        <taxon>Sphingomonadales</taxon>
        <taxon>Sphingomonadaceae</taxon>
        <taxon>Sphingomonas</taxon>
    </lineage>
</organism>
<dbReference type="Proteomes" id="UP000033202">
    <property type="component" value="Unassembled WGS sequence"/>
</dbReference>
<dbReference type="Gene3D" id="2.40.170.20">
    <property type="entry name" value="TonB-dependent receptor, beta-barrel domain"/>
    <property type="match status" value="1"/>
</dbReference>
<evidence type="ECO:0000256" key="2">
    <source>
        <dbReference type="ARBA" id="ARBA00022448"/>
    </source>
</evidence>
<comment type="subcellular location">
    <subcellularLocation>
        <location evidence="1 8">Cell outer membrane</location>
        <topology evidence="1 8">Multi-pass membrane protein</topology>
    </subcellularLocation>
</comment>
<dbReference type="PANTHER" id="PTHR47234:SF2">
    <property type="entry name" value="TONB-DEPENDENT RECEPTOR"/>
    <property type="match status" value="1"/>
</dbReference>
<name>A0A0E9MTC3_9SPHN</name>
<evidence type="ECO:0000259" key="12">
    <source>
        <dbReference type="Pfam" id="PF07715"/>
    </source>
</evidence>
<feature type="domain" description="TonB-dependent receptor-like beta-barrel" evidence="11">
    <location>
        <begin position="505"/>
        <end position="927"/>
    </location>
</feature>
<keyword evidence="13" id="KW-0675">Receptor</keyword>
<keyword evidence="14" id="KW-1185">Reference proteome</keyword>
<evidence type="ECO:0000256" key="9">
    <source>
        <dbReference type="RuleBase" id="RU003357"/>
    </source>
</evidence>
<evidence type="ECO:0000259" key="11">
    <source>
        <dbReference type="Pfam" id="PF00593"/>
    </source>
</evidence>
<comment type="similarity">
    <text evidence="8 9">Belongs to the TonB-dependent receptor family.</text>
</comment>
<evidence type="ECO:0000256" key="4">
    <source>
        <dbReference type="ARBA" id="ARBA00022692"/>
    </source>
</evidence>
<dbReference type="EMBL" id="BBWU01000051">
    <property type="protein sequence ID" value="GAO40681.1"/>
    <property type="molecule type" value="Genomic_DNA"/>
</dbReference>
<keyword evidence="6 8" id="KW-0472">Membrane</keyword>
<dbReference type="InterPro" id="IPR000531">
    <property type="entry name" value="Beta-barrel_TonB"/>
</dbReference>
<keyword evidence="5 9" id="KW-0798">TonB box</keyword>
<evidence type="ECO:0000256" key="6">
    <source>
        <dbReference type="ARBA" id="ARBA00023136"/>
    </source>
</evidence>
<evidence type="ECO:0000313" key="14">
    <source>
        <dbReference type="Proteomes" id="UP000033202"/>
    </source>
</evidence>
<evidence type="ECO:0000313" key="13">
    <source>
        <dbReference type="EMBL" id="GAO40681.1"/>
    </source>
</evidence>
<dbReference type="RefSeq" id="WP_084689589.1">
    <property type="nucleotide sequence ID" value="NZ_BBWU01000051.1"/>
</dbReference>
<comment type="caution">
    <text evidence="13">The sequence shown here is derived from an EMBL/GenBank/DDBJ whole genome shotgun (WGS) entry which is preliminary data.</text>
</comment>
<dbReference type="Gene3D" id="2.170.130.10">
    <property type="entry name" value="TonB-dependent receptor, plug domain"/>
    <property type="match status" value="1"/>
</dbReference>
<accession>A0A0E9MTC3</accession>
<dbReference type="OrthoDB" id="7051241at2"/>
<evidence type="ECO:0000256" key="1">
    <source>
        <dbReference type="ARBA" id="ARBA00004571"/>
    </source>
</evidence>
<protein>
    <submittedName>
        <fullName evidence="13">Putative TonB-dependent receptor</fullName>
    </submittedName>
</protein>
<evidence type="ECO:0000256" key="8">
    <source>
        <dbReference type="PROSITE-ProRule" id="PRU01360"/>
    </source>
</evidence>
<keyword evidence="2 8" id="KW-0813">Transport</keyword>
<evidence type="ECO:0000256" key="3">
    <source>
        <dbReference type="ARBA" id="ARBA00022452"/>
    </source>
</evidence>
<feature type="chain" id="PRO_5002429426" evidence="10">
    <location>
        <begin position="23"/>
        <end position="967"/>
    </location>
</feature>
<dbReference type="PROSITE" id="PS52016">
    <property type="entry name" value="TONB_DEPENDENT_REC_3"/>
    <property type="match status" value="1"/>
</dbReference>
<keyword evidence="10" id="KW-0732">Signal</keyword>
<feature type="signal peptide" evidence="10">
    <location>
        <begin position="1"/>
        <end position="22"/>
    </location>
</feature>
<dbReference type="InterPro" id="IPR012910">
    <property type="entry name" value="Plug_dom"/>
</dbReference>
<sequence length="967" mass="102994">MGTVGRAALAALVGTCCHTALLAQTAPAEVQVSSATPAEQDIVVTGSRIARTGETTTTPTVMLGAEDVARAGSVSSGDLLRQLPAVAPGLGSESSGVTFNGAGLDLVDLRALGTNRTLVLVNGRRQVGSNPNTTSVDLNTIPTPLIERIEVITGGASAVYGADAVSGVLNVILKHDFEGFQVDAQLGTSQRGDATRYSISGLAGTNFPDGRGNVNAFIGYTREGGIAYDARKQAINGRNYIANPASKGPNDGVPDWIIVDNVRQIGGQQQSAFILNRGNGPEAFGFNEDGSVRPFALGPSGLIGGGQYTDGGEAELGYDSQCPQAKCALRIPVQRFLVSANGNYELSDAFDLFFEGRFAKTKSSSRFGSVFEIPPNTNKISINNPFVTPSLAALMQQANVTSIGILRSDQELGLRGQDTSRDLFQFVAGSRGTIGIGDFKYEASVQYGETDFSNTRVNDVDQRRFLNALDAVRDPDGVIRCRSVDARSQGCVPINFLQDGAAITPAALSYIKIPFATETANLTQLVATANVTGSLGDFWGAGPIGISAGAEYRREKSVYLVSPVDAAGQGFFFTKRQSTSGQFDVAEVFAETVVPILTNVPLAKKLELEAAVRLSDYSTSGRTTSWKFGGTYAPTSDIRFRAILARAVRAPNVGELFSPGSEGFLTVDDPCDVNFVGRSGNRATNCAALGVPAGYVSNARTINIRTSTSGNPNLDVETADTLTAGAVLTPSFLPGFSATVDYFRIKIKDAINVFAAQDILNNCVDLNTIDNPFCQSITRANGGDIQQIRRQNINVSRLDREGVDFELRWRETIGDLGTLNFGLVGSRMFKVTTVVAPGTLTGSNVIDFNGEFGYPKWKARLTTNWEIDRFDLTGTVNYLSNMVRDVQPSTPEDNRATYGSGNFLLFNLQGGYRFTDKIRAYAGIDNVFDRQPPNLPDTRAGGAGSYAGAEIFPITGRFFYAGLSVGF</sequence>
<dbReference type="Pfam" id="PF07715">
    <property type="entry name" value="Plug"/>
    <property type="match status" value="1"/>
</dbReference>
<gene>
    <name evidence="13" type="ORF">SCH01S_51_00120</name>
</gene>
<dbReference type="SUPFAM" id="SSF56935">
    <property type="entry name" value="Porins"/>
    <property type="match status" value="1"/>
</dbReference>
<reference evidence="13 14" key="1">
    <citation type="submission" date="2015-04" db="EMBL/GenBank/DDBJ databases">
        <title>Whole genome shotgun sequence of Sphingomonas changbaiensis NBRC 104936.</title>
        <authorList>
            <person name="Katano-Makiyama Y."/>
            <person name="Hosoyama A."/>
            <person name="Hashimoto M."/>
            <person name="Noguchi M."/>
            <person name="Tsuchikane K."/>
            <person name="Ohji S."/>
            <person name="Yamazoe A."/>
            <person name="Ichikawa N."/>
            <person name="Kimura A."/>
            <person name="Fujita N."/>
        </authorList>
    </citation>
    <scope>NUCLEOTIDE SEQUENCE [LARGE SCALE GENOMIC DNA]</scope>
    <source>
        <strain evidence="13 14">NBRC 104936</strain>
    </source>
</reference>
<dbReference type="InterPro" id="IPR037066">
    <property type="entry name" value="Plug_dom_sf"/>
</dbReference>
<dbReference type="Pfam" id="PF00593">
    <property type="entry name" value="TonB_dep_Rec_b-barrel"/>
    <property type="match status" value="1"/>
</dbReference>
<dbReference type="STRING" id="1219043.SCH01S_51_00120"/>
<proteinExistence type="inferred from homology"/>
<keyword evidence="4 8" id="KW-0812">Transmembrane</keyword>
<dbReference type="InterPro" id="IPR036942">
    <property type="entry name" value="Beta-barrel_TonB_sf"/>
</dbReference>
<keyword evidence="3 8" id="KW-1134">Transmembrane beta strand</keyword>
<evidence type="ECO:0000256" key="5">
    <source>
        <dbReference type="ARBA" id="ARBA00023077"/>
    </source>
</evidence>
<evidence type="ECO:0000256" key="10">
    <source>
        <dbReference type="SAM" id="SignalP"/>
    </source>
</evidence>
<keyword evidence="7 8" id="KW-0998">Cell outer membrane</keyword>
<dbReference type="GO" id="GO:0009279">
    <property type="term" value="C:cell outer membrane"/>
    <property type="evidence" value="ECO:0007669"/>
    <property type="project" value="UniProtKB-SubCell"/>
</dbReference>
<evidence type="ECO:0000256" key="7">
    <source>
        <dbReference type="ARBA" id="ARBA00023237"/>
    </source>
</evidence>
<dbReference type="AlphaFoldDB" id="A0A0E9MTC3"/>
<dbReference type="PANTHER" id="PTHR47234">
    <property type="match status" value="1"/>
</dbReference>